<reference evidence="1 2" key="1">
    <citation type="journal article" date="2018" name="Front. Plant Sci.">
        <title>Red Clover (Trifolium pratense) and Zigzag Clover (T. medium) - A Picture of Genomic Similarities and Differences.</title>
        <authorList>
            <person name="Dluhosova J."/>
            <person name="Istvanek J."/>
            <person name="Nedelnik J."/>
            <person name="Repkova J."/>
        </authorList>
    </citation>
    <scope>NUCLEOTIDE SEQUENCE [LARGE SCALE GENOMIC DNA]</scope>
    <source>
        <strain evidence="2">cv. 10/8</strain>
        <tissue evidence="1">Leaf</tissue>
    </source>
</reference>
<dbReference type="AlphaFoldDB" id="A0A392VQT5"/>
<comment type="caution">
    <text evidence="1">The sequence shown here is derived from an EMBL/GenBank/DDBJ whole genome shotgun (WGS) entry which is preliminary data.</text>
</comment>
<keyword evidence="2" id="KW-1185">Reference proteome</keyword>
<protein>
    <submittedName>
        <fullName evidence="1">Uncharacterized protein</fullName>
    </submittedName>
</protein>
<feature type="non-terminal residue" evidence="1">
    <location>
        <position position="1"/>
    </location>
</feature>
<dbReference type="Proteomes" id="UP000265520">
    <property type="component" value="Unassembled WGS sequence"/>
</dbReference>
<name>A0A392VQT5_9FABA</name>
<proteinExistence type="predicted"/>
<organism evidence="1 2">
    <name type="scientific">Trifolium medium</name>
    <dbReference type="NCBI Taxonomy" id="97028"/>
    <lineage>
        <taxon>Eukaryota</taxon>
        <taxon>Viridiplantae</taxon>
        <taxon>Streptophyta</taxon>
        <taxon>Embryophyta</taxon>
        <taxon>Tracheophyta</taxon>
        <taxon>Spermatophyta</taxon>
        <taxon>Magnoliopsida</taxon>
        <taxon>eudicotyledons</taxon>
        <taxon>Gunneridae</taxon>
        <taxon>Pentapetalae</taxon>
        <taxon>rosids</taxon>
        <taxon>fabids</taxon>
        <taxon>Fabales</taxon>
        <taxon>Fabaceae</taxon>
        <taxon>Papilionoideae</taxon>
        <taxon>50 kb inversion clade</taxon>
        <taxon>NPAAA clade</taxon>
        <taxon>Hologalegina</taxon>
        <taxon>IRL clade</taxon>
        <taxon>Trifolieae</taxon>
        <taxon>Trifolium</taxon>
    </lineage>
</organism>
<evidence type="ECO:0000313" key="2">
    <source>
        <dbReference type="Proteomes" id="UP000265520"/>
    </source>
</evidence>
<sequence length="41" mass="4551">SSEALTVFSRQGLQNLKSSELQCLQNFNASELDSSELEIFS</sequence>
<accession>A0A392VQT5</accession>
<evidence type="ECO:0000313" key="1">
    <source>
        <dbReference type="EMBL" id="MCI90754.1"/>
    </source>
</evidence>
<dbReference type="EMBL" id="LXQA011253271">
    <property type="protein sequence ID" value="MCI90754.1"/>
    <property type="molecule type" value="Genomic_DNA"/>
</dbReference>